<comment type="caution">
    <text evidence="2">The sequence shown here is derived from an EMBL/GenBank/DDBJ whole genome shotgun (WGS) entry which is preliminary data.</text>
</comment>
<feature type="compositionally biased region" description="Low complexity" evidence="1">
    <location>
        <begin position="46"/>
        <end position="61"/>
    </location>
</feature>
<dbReference type="EMBL" id="VCGU01000011">
    <property type="protein sequence ID" value="TRY67841.1"/>
    <property type="molecule type" value="Genomic_DNA"/>
</dbReference>
<evidence type="ECO:0000313" key="2">
    <source>
        <dbReference type="EMBL" id="TRY67841.1"/>
    </source>
</evidence>
<evidence type="ECO:0000313" key="3">
    <source>
        <dbReference type="Proteomes" id="UP000318571"/>
    </source>
</evidence>
<dbReference type="AlphaFoldDB" id="A0A553NQX8"/>
<dbReference type="Proteomes" id="UP000318571">
    <property type="component" value="Chromosome 4"/>
</dbReference>
<evidence type="ECO:0000256" key="1">
    <source>
        <dbReference type="SAM" id="MobiDB-lite"/>
    </source>
</evidence>
<feature type="region of interest" description="Disordered" evidence="1">
    <location>
        <begin position="40"/>
        <end position="61"/>
    </location>
</feature>
<protein>
    <submittedName>
        <fullName evidence="2">Uncharacterized protein</fullName>
    </submittedName>
</protein>
<gene>
    <name evidence="2" type="ORF">TCAL_15856</name>
</gene>
<proteinExistence type="predicted"/>
<sequence>MSILLIHAWDCQCDGYFAFIIMKSPAGMSKTMLLELKPRRSGGGNFNNNNNNKCTNGTLAQ</sequence>
<reference evidence="2 3" key="1">
    <citation type="journal article" date="2018" name="Nat. Ecol. Evol.">
        <title>Genomic signatures of mitonuclear coevolution across populations of Tigriopus californicus.</title>
        <authorList>
            <person name="Barreto F.S."/>
            <person name="Watson E.T."/>
            <person name="Lima T.G."/>
            <person name="Willett C.S."/>
            <person name="Edmands S."/>
            <person name="Li W."/>
            <person name="Burton R.S."/>
        </authorList>
    </citation>
    <scope>NUCLEOTIDE SEQUENCE [LARGE SCALE GENOMIC DNA]</scope>
    <source>
        <strain evidence="2 3">San Diego</strain>
    </source>
</reference>
<keyword evidence="3" id="KW-1185">Reference proteome</keyword>
<name>A0A553NQX8_TIGCA</name>
<accession>A0A553NQX8</accession>
<organism evidence="2 3">
    <name type="scientific">Tigriopus californicus</name>
    <name type="common">Marine copepod</name>
    <dbReference type="NCBI Taxonomy" id="6832"/>
    <lineage>
        <taxon>Eukaryota</taxon>
        <taxon>Metazoa</taxon>
        <taxon>Ecdysozoa</taxon>
        <taxon>Arthropoda</taxon>
        <taxon>Crustacea</taxon>
        <taxon>Multicrustacea</taxon>
        <taxon>Hexanauplia</taxon>
        <taxon>Copepoda</taxon>
        <taxon>Harpacticoida</taxon>
        <taxon>Harpacticidae</taxon>
        <taxon>Tigriopus</taxon>
    </lineage>
</organism>